<comment type="similarity">
    <text evidence="2">Belongs to the TspO/BZRP family.</text>
</comment>
<sequence length="155" mass="17679">MNPIFVAAVVAILVGLLGGSLTDTGIWYQSLIKPWWQPPDWLFGPAWTVIFALAAMAAAYAWRGARTRAQREWVIGLFAANGFFNVMWSMLFFTVQRPDWALIEVPLLWLSVLIGIVVFWRGARTASYYLIPYLVWVTFATYLNWTVVRLNAPFS</sequence>
<dbReference type="OrthoDB" id="9795496at2"/>
<feature type="transmembrane region" description="Helical" evidence="6">
    <location>
        <begin position="127"/>
        <end position="145"/>
    </location>
</feature>
<dbReference type="FunFam" id="1.20.1260.100:FF:000001">
    <property type="entry name" value="translocator protein 2"/>
    <property type="match status" value="1"/>
</dbReference>
<dbReference type="InterPro" id="IPR004307">
    <property type="entry name" value="TspO_MBR"/>
</dbReference>
<comment type="subcellular location">
    <subcellularLocation>
        <location evidence="1">Membrane</location>
        <topology evidence="1">Multi-pass membrane protein</topology>
    </subcellularLocation>
</comment>
<proteinExistence type="inferred from homology"/>
<name>A0A1H8R4Y9_9BRAD</name>
<keyword evidence="3 6" id="KW-0812">Transmembrane</keyword>
<gene>
    <name evidence="7" type="ORF">SAMN05444123_103497</name>
</gene>
<dbReference type="GO" id="GO:0033013">
    <property type="term" value="P:tetrapyrrole metabolic process"/>
    <property type="evidence" value="ECO:0007669"/>
    <property type="project" value="UniProtKB-ARBA"/>
</dbReference>
<feature type="transmembrane region" description="Helical" evidence="6">
    <location>
        <begin position="41"/>
        <end position="62"/>
    </location>
</feature>
<feature type="transmembrane region" description="Helical" evidence="6">
    <location>
        <begin position="74"/>
        <end position="94"/>
    </location>
</feature>
<dbReference type="AlphaFoldDB" id="A0A1H8R4Y9"/>
<evidence type="ECO:0000256" key="5">
    <source>
        <dbReference type="ARBA" id="ARBA00023136"/>
    </source>
</evidence>
<dbReference type="Pfam" id="PF03073">
    <property type="entry name" value="TspO_MBR"/>
    <property type="match status" value="1"/>
</dbReference>
<keyword evidence="4 6" id="KW-1133">Transmembrane helix</keyword>
<dbReference type="EMBL" id="FODT01000003">
    <property type="protein sequence ID" value="SEO61450.1"/>
    <property type="molecule type" value="Genomic_DNA"/>
</dbReference>
<dbReference type="CDD" id="cd15904">
    <property type="entry name" value="TSPO_MBR"/>
    <property type="match status" value="1"/>
</dbReference>
<dbReference type="PANTHER" id="PTHR10057">
    <property type="entry name" value="PERIPHERAL-TYPE BENZODIAZEPINE RECEPTOR"/>
    <property type="match status" value="1"/>
</dbReference>
<evidence type="ECO:0000256" key="3">
    <source>
        <dbReference type="ARBA" id="ARBA00022692"/>
    </source>
</evidence>
<evidence type="ECO:0000313" key="8">
    <source>
        <dbReference type="Proteomes" id="UP000199615"/>
    </source>
</evidence>
<organism evidence="7 8">
    <name type="scientific">Rhodopseudomonas pseudopalustris</name>
    <dbReference type="NCBI Taxonomy" id="1513892"/>
    <lineage>
        <taxon>Bacteria</taxon>
        <taxon>Pseudomonadati</taxon>
        <taxon>Pseudomonadota</taxon>
        <taxon>Alphaproteobacteria</taxon>
        <taxon>Hyphomicrobiales</taxon>
        <taxon>Nitrobacteraceae</taxon>
        <taxon>Rhodopseudomonas</taxon>
    </lineage>
</organism>
<accession>A0A1H8R4Y9</accession>
<dbReference type="RefSeq" id="WP_092683085.1">
    <property type="nucleotide sequence ID" value="NZ_FODT01000003.1"/>
</dbReference>
<protein>
    <submittedName>
        <fullName evidence="7">TspO and MBR related proteins</fullName>
    </submittedName>
</protein>
<dbReference type="Proteomes" id="UP000199615">
    <property type="component" value="Unassembled WGS sequence"/>
</dbReference>
<evidence type="ECO:0000313" key="7">
    <source>
        <dbReference type="EMBL" id="SEO61450.1"/>
    </source>
</evidence>
<evidence type="ECO:0000256" key="6">
    <source>
        <dbReference type="SAM" id="Phobius"/>
    </source>
</evidence>
<evidence type="ECO:0000256" key="4">
    <source>
        <dbReference type="ARBA" id="ARBA00022989"/>
    </source>
</evidence>
<keyword evidence="5 6" id="KW-0472">Membrane</keyword>
<dbReference type="GO" id="GO:0016020">
    <property type="term" value="C:membrane"/>
    <property type="evidence" value="ECO:0007669"/>
    <property type="project" value="UniProtKB-SubCell"/>
</dbReference>
<dbReference type="Gene3D" id="1.20.1260.100">
    <property type="entry name" value="TspO/MBR protein"/>
    <property type="match status" value="1"/>
</dbReference>
<keyword evidence="8" id="KW-1185">Reference proteome</keyword>
<reference evidence="8" key="1">
    <citation type="submission" date="2016-10" db="EMBL/GenBank/DDBJ databases">
        <authorList>
            <person name="Varghese N."/>
            <person name="Submissions S."/>
        </authorList>
    </citation>
    <scope>NUCLEOTIDE SEQUENCE [LARGE SCALE GENOMIC DNA]</scope>
    <source>
        <strain evidence="8">DSM 123</strain>
    </source>
</reference>
<evidence type="ECO:0000256" key="2">
    <source>
        <dbReference type="ARBA" id="ARBA00007524"/>
    </source>
</evidence>
<dbReference type="InterPro" id="IPR038330">
    <property type="entry name" value="TspO/MBR-related_sf"/>
</dbReference>
<evidence type="ECO:0000256" key="1">
    <source>
        <dbReference type="ARBA" id="ARBA00004141"/>
    </source>
</evidence>
<feature type="transmembrane region" description="Helical" evidence="6">
    <location>
        <begin position="100"/>
        <end position="120"/>
    </location>
</feature>
<dbReference type="PIRSF" id="PIRSF005859">
    <property type="entry name" value="PBR"/>
    <property type="match status" value="1"/>
</dbReference>
<dbReference type="PANTHER" id="PTHR10057:SF0">
    <property type="entry name" value="TRANSLOCATOR PROTEIN"/>
    <property type="match status" value="1"/>
</dbReference>